<dbReference type="EMBL" id="QXIW01000014">
    <property type="protein sequence ID" value="RIE14129.1"/>
    <property type="molecule type" value="Genomic_DNA"/>
</dbReference>
<evidence type="ECO:0000256" key="6">
    <source>
        <dbReference type="SAM" id="Phobius"/>
    </source>
</evidence>
<keyword evidence="3 6" id="KW-0812">Transmembrane</keyword>
<evidence type="ECO:0000256" key="2">
    <source>
        <dbReference type="ARBA" id="ARBA00022475"/>
    </source>
</evidence>
<feature type="transmembrane region" description="Helical" evidence="6">
    <location>
        <begin position="266"/>
        <end position="283"/>
    </location>
</feature>
<feature type="transmembrane region" description="Helical" evidence="6">
    <location>
        <begin position="180"/>
        <end position="200"/>
    </location>
</feature>
<dbReference type="PANTHER" id="PTHR42920">
    <property type="entry name" value="OS03G0707200 PROTEIN-RELATED"/>
    <property type="match status" value="1"/>
</dbReference>
<keyword evidence="4 6" id="KW-1133">Transmembrane helix</keyword>
<feature type="transmembrane region" description="Helical" evidence="6">
    <location>
        <begin position="70"/>
        <end position="92"/>
    </location>
</feature>
<dbReference type="RefSeq" id="WP_119088268.1">
    <property type="nucleotide sequence ID" value="NZ_QXIV01000059.1"/>
</dbReference>
<feature type="domain" description="EamA" evidence="7">
    <location>
        <begin position="13"/>
        <end position="140"/>
    </location>
</feature>
<dbReference type="GO" id="GO:0005886">
    <property type="term" value="C:plasma membrane"/>
    <property type="evidence" value="ECO:0007669"/>
    <property type="project" value="UniProtKB-SubCell"/>
</dbReference>
<dbReference type="EMBL" id="QXIX01000030">
    <property type="protein sequence ID" value="RIE14393.1"/>
    <property type="molecule type" value="Genomic_DNA"/>
</dbReference>
<dbReference type="InterPro" id="IPR051258">
    <property type="entry name" value="Diverse_Substrate_Transporter"/>
</dbReference>
<keyword evidence="5 6" id="KW-0472">Membrane</keyword>
<evidence type="ECO:0000313" key="8">
    <source>
        <dbReference type="EMBL" id="RIE14129.1"/>
    </source>
</evidence>
<proteinExistence type="predicted"/>
<feature type="domain" description="EamA" evidence="7">
    <location>
        <begin position="152"/>
        <end position="283"/>
    </location>
</feature>
<keyword evidence="2" id="KW-1003">Cell membrane</keyword>
<feature type="transmembrane region" description="Helical" evidence="6">
    <location>
        <begin position="125"/>
        <end position="143"/>
    </location>
</feature>
<feature type="transmembrane region" description="Helical" evidence="6">
    <location>
        <begin position="212"/>
        <end position="231"/>
    </location>
</feature>
<evidence type="ECO:0000313" key="11">
    <source>
        <dbReference type="Proteomes" id="UP000266042"/>
    </source>
</evidence>
<evidence type="ECO:0000256" key="3">
    <source>
        <dbReference type="ARBA" id="ARBA00022692"/>
    </source>
</evidence>
<dbReference type="InterPro" id="IPR037185">
    <property type="entry name" value="EmrE-like"/>
</dbReference>
<reference evidence="10 11" key="1">
    <citation type="submission" date="2018-09" db="EMBL/GenBank/DDBJ databases">
        <title>Discovery and Ecogenomic Context for Candidatus Cryosericales, a Global Caldiserica Order Active in Thawing Permafrost.</title>
        <authorList>
            <person name="Martinez M.A."/>
            <person name="Woodcroft B.J."/>
            <person name="Ignacio Espinoza J.C."/>
            <person name="Zayed A."/>
            <person name="Singleton C.M."/>
            <person name="Boyd J."/>
            <person name="Li Y.-F."/>
            <person name="Purvine S."/>
            <person name="Maughan H."/>
            <person name="Hodgkins S.B."/>
            <person name="Anderson D."/>
            <person name="Sederholm M."/>
            <person name="Temperton B."/>
            <person name="Saleska S.R."/>
            <person name="Tyson G.W."/>
            <person name="Rich V.I."/>
        </authorList>
    </citation>
    <scope>NUCLEOTIDE SEQUENCE [LARGE SCALE GENOMIC DNA]</scope>
    <source>
        <strain evidence="9 10">SMC2</strain>
        <strain evidence="8 11">SMC3</strain>
    </source>
</reference>
<dbReference type="Proteomes" id="UP000265724">
    <property type="component" value="Unassembled WGS sequence"/>
</dbReference>
<comment type="caution">
    <text evidence="8">The sequence shown here is derived from an EMBL/GenBank/DDBJ whole genome shotgun (WGS) entry which is preliminary data.</text>
</comment>
<comment type="subcellular location">
    <subcellularLocation>
        <location evidence="1">Cell membrane</location>
        <topology evidence="1">Multi-pass membrane protein</topology>
    </subcellularLocation>
</comment>
<gene>
    <name evidence="9" type="ORF">SMC2_03340</name>
    <name evidence="8" type="ORF">SMC3_02400</name>
</gene>
<dbReference type="SUPFAM" id="SSF103481">
    <property type="entry name" value="Multidrug resistance efflux transporter EmrE"/>
    <property type="match status" value="2"/>
</dbReference>
<evidence type="ECO:0000256" key="1">
    <source>
        <dbReference type="ARBA" id="ARBA00004651"/>
    </source>
</evidence>
<dbReference type="Pfam" id="PF00892">
    <property type="entry name" value="EamA"/>
    <property type="match status" value="2"/>
</dbReference>
<dbReference type="AlphaFoldDB" id="A0A398DJX0"/>
<accession>A0A398DJX0</accession>
<feature type="transmembrane region" description="Helical" evidence="6">
    <location>
        <begin position="98"/>
        <end position="118"/>
    </location>
</feature>
<evidence type="ECO:0000256" key="5">
    <source>
        <dbReference type="ARBA" id="ARBA00023136"/>
    </source>
</evidence>
<dbReference type="Proteomes" id="UP000266042">
    <property type="component" value="Unassembled WGS sequence"/>
</dbReference>
<feature type="transmembrane region" description="Helical" evidence="6">
    <location>
        <begin position="238"/>
        <end position="260"/>
    </location>
</feature>
<feature type="transmembrane region" description="Helical" evidence="6">
    <location>
        <begin position="38"/>
        <end position="58"/>
    </location>
</feature>
<name>A0A398DJX0_9BACT</name>
<organism evidence="8 11">
    <name type="scientific">Candidatus Cryosericum hinesii</name>
    <dbReference type="NCBI Taxonomy" id="2290915"/>
    <lineage>
        <taxon>Bacteria</taxon>
        <taxon>Pseudomonadati</taxon>
        <taxon>Caldisericota/Cryosericota group</taxon>
        <taxon>Candidatus Cryosericota</taxon>
        <taxon>Candidatus Cryosericia</taxon>
        <taxon>Candidatus Cryosericales</taxon>
        <taxon>Candidatus Cryosericaceae</taxon>
        <taxon>Candidatus Cryosericum</taxon>
    </lineage>
</organism>
<keyword evidence="10" id="KW-1185">Reference proteome</keyword>
<protein>
    <submittedName>
        <fullName evidence="8">DMT family transporter</fullName>
    </submittedName>
</protein>
<feature type="transmembrane region" description="Helical" evidence="6">
    <location>
        <begin position="155"/>
        <end position="173"/>
    </location>
</feature>
<evidence type="ECO:0000313" key="9">
    <source>
        <dbReference type="EMBL" id="RIE14393.1"/>
    </source>
</evidence>
<sequence length="284" mass="31137">MALHPVRSTRRSELLLLLAVLLWSTTFAIMKKSLGSISPALLVLIRFAIASAVVYMLFRQRIAFSWRNLLKGLAIGIPEYIGFMLQVTGLTMTTASKSAFITGLCVVVAPILSFLFLRENRSWKVVLALILAVDGLWIISFGFTLRVGGMGMGDFLTLLSALAFSVQVLMIHLFSDRDSFYATTFFQLLAVAMCSLVYALTTKQTLVVNPVSWPSLLYLAIFTTVITLLLQNRFQHDVTVAQASVIYSLEPVFASLLAVLFIGEHMGPAVLVGGILMFVASAIS</sequence>
<dbReference type="InterPro" id="IPR000620">
    <property type="entry name" value="EamA_dom"/>
</dbReference>
<evidence type="ECO:0000313" key="10">
    <source>
        <dbReference type="Proteomes" id="UP000265724"/>
    </source>
</evidence>
<evidence type="ECO:0000256" key="4">
    <source>
        <dbReference type="ARBA" id="ARBA00022989"/>
    </source>
</evidence>
<dbReference type="PANTHER" id="PTHR42920:SF5">
    <property type="entry name" value="EAMA DOMAIN-CONTAINING PROTEIN"/>
    <property type="match status" value="1"/>
</dbReference>
<evidence type="ECO:0000259" key="7">
    <source>
        <dbReference type="Pfam" id="PF00892"/>
    </source>
</evidence>